<evidence type="ECO:0000313" key="3">
    <source>
        <dbReference type="Proteomes" id="UP000464480"/>
    </source>
</evidence>
<accession>A0A6I7ED28</accession>
<reference evidence="2 3" key="1">
    <citation type="submission" date="2020-02" db="EMBL/GenBank/DDBJ databases">
        <title>Pseudomonas Putida W5 Complete Genome Assembly.</title>
        <authorList>
            <person name="Yuan Z.-C."/>
            <person name="Shaw G.A."/>
            <person name="Cusano A.D."/>
            <person name="Caddey B.J."/>
            <person name="Weselowski B.J."/>
        </authorList>
    </citation>
    <scope>NUCLEOTIDE SEQUENCE [LARGE SCALE GENOMIC DNA]</scope>
    <source>
        <strain evidence="2 3">W5</strain>
    </source>
</reference>
<feature type="domain" description="(S)-ureidoglycine aminohydrolase cupin" evidence="1">
    <location>
        <begin position="14"/>
        <end position="86"/>
    </location>
</feature>
<dbReference type="RefSeq" id="WP_159409551.1">
    <property type="nucleotide sequence ID" value="NZ_CP026115.2"/>
</dbReference>
<name>A0A6I7ED28_PSEPU</name>
<organism evidence="2 3">
    <name type="scientific">Pseudomonas putida</name>
    <name type="common">Arthrobacter siderocapsulatus</name>
    <dbReference type="NCBI Taxonomy" id="303"/>
    <lineage>
        <taxon>Bacteria</taxon>
        <taxon>Pseudomonadati</taxon>
        <taxon>Pseudomonadota</taxon>
        <taxon>Gammaproteobacteria</taxon>
        <taxon>Pseudomonadales</taxon>
        <taxon>Pseudomonadaceae</taxon>
        <taxon>Pseudomonas</taxon>
    </lineage>
</organism>
<evidence type="ECO:0000313" key="2">
    <source>
        <dbReference type="EMBL" id="QHW08393.1"/>
    </source>
</evidence>
<dbReference type="Gene3D" id="2.60.120.10">
    <property type="entry name" value="Jelly Rolls"/>
    <property type="match status" value="1"/>
</dbReference>
<dbReference type="InterPro" id="IPR011051">
    <property type="entry name" value="RmlC_Cupin_sf"/>
</dbReference>
<dbReference type="Proteomes" id="UP000464480">
    <property type="component" value="Chromosome"/>
</dbReference>
<sequence length="89" mass="10036">MTVIIKRQATPEEQQASQHWALWESGETDRFAYQYDQDVQFVVQSGEAVIHSPGNPPVAIAAGNHVTIRKGVDGLWAIRTPVVNRYQYL</sequence>
<dbReference type="InterPro" id="IPR008579">
    <property type="entry name" value="UGlyAH_Cupin_dom"/>
</dbReference>
<evidence type="ECO:0000259" key="1">
    <source>
        <dbReference type="Pfam" id="PF05899"/>
    </source>
</evidence>
<gene>
    <name evidence="2" type="ORF">C2H86_28510</name>
</gene>
<protein>
    <submittedName>
        <fullName evidence="2">Cupin domain-containing protein</fullName>
    </submittedName>
</protein>
<proteinExistence type="predicted"/>
<dbReference type="EMBL" id="CP026115">
    <property type="protein sequence ID" value="QHW08393.1"/>
    <property type="molecule type" value="Genomic_DNA"/>
</dbReference>
<dbReference type="Pfam" id="PF05899">
    <property type="entry name" value="Cupin_3"/>
    <property type="match status" value="1"/>
</dbReference>
<dbReference type="InterPro" id="IPR014710">
    <property type="entry name" value="RmlC-like_jellyroll"/>
</dbReference>
<dbReference type="AlphaFoldDB" id="A0A6I7ED28"/>
<dbReference type="SUPFAM" id="SSF51182">
    <property type="entry name" value="RmlC-like cupins"/>
    <property type="match status" value="1"/>
</dbReference>